<dbReference type="GO" id="GO:0008270">
    <property type="term" value="F:zinc ion binding"/>
    <property type="evidence" value="ECO:0007669"/>
    <property type="project" value="InterPro"/>
</dbReference>
<dbReference type="InterPro" id="IPR023561">
    <property type="entry name" value="Carbonic_anhydrase_a-class"/>
</dbReference>
<dbReference type="PANTHER" id="PTHR18952">
    <property type="entry name" value="CARBONIC ANHYDRASE"/>
    <property type="match status" value="1"/>
</dbReference>
<evidence type="ECO:0000259" key="8">
    <source>
        <dbReference type="PROSITE" id="PS51144"/>
    </source>
</evidence>
<dbReference type="GO" id="GO:0004089">
    <property type="term" value="F:carbonate dehydratase activity"/>
    <property type="evidence" value="ECO:0007669"/>
    <property type="project" value="UniProtKB-EC"/>
</dbReference>
<dbReference type="SMART" id="SM01057">
    <property type="entry name" value="Carb_anhydrase"/>
    <property type="match status" value="1"/>
</dbReference>
<dbReference type="SUPFAM" id="SSF51069">
    <property type="entry name" value="Carbonic anhydrase"/>
    <property type="match status" value="1"/>
</dbReference>
<evidence type="ECO:0000256" key="2">
    <source>
        <dbReference type="ARBA" id="ARBA00012925"/>
    </source>
</evidence>
<evidence type="ECO:0000313" key="10">
    <source>
        <dbReference type="Proteomes" id="UP000316473"/>
    </source>
</evidence>
<dbReference type="Pfam" id="PF00194">
    <property type="entry name" value="Carb_anhydrase"/>
    <property type="match status" value="1"/>
</dbReference>
<sequence>MKNKMLINLASIVFAGSVTVAVSAPPDWSYEEEPYWGALEDATQPVPLSYPYAECNLGKHQSPVDLADEKIVKSRSLNRLAVQYGTDMPSFINTGHAIQVNISQNFRGGLKVGKELLPLTQLHFHEPSEHVFGNKKFPAELHFVHVSRDGKIAVLAVMINIGKENTVFQTILDNMPYRSGEENSTARVWLKLKKLLPSGVSTNNLKYLTLAGSLTTPPCSEGVQWYILKESITISEAQLEYMKTFYSNNARSTQDLNERSILSN</sequence>
<dbReference type="PANTHER" id="PTHR18952:SF265">
    <property type="entry name" value="CARBONIC ANHYDRASE"/>
    <property type="match status" value="1"/>
</dbReference>
<evidence type="ECO:0000256" key="7">
    <source>
        <dbReference type="SAM" id="SignalP"/>
    </source>
</evidence>
<dbReference type="InterPro" id="IPR001148">
    <property type="entry name" value="CA_dom"/>
</dbReference>
<feature type="chain" id="PRO_5021438670" description="carbonic anhydrase" evidence="7">
    <location>
        <begin position="21"/>
        <end position="264"/>
    </location>
</feature>
<comment type="similarity">
    <text evidence="1">Belongs to the alpha-carbonic anhydrase family.</text>
</comment>
<feature type="domain" description="Alpha-carbonic anhydrase" evidence="8">
    <location>
        <begin position="26"/>
        <end position="264"/>
    </location>
</feature>
<accession>A0A4Y1YKF6</accession>
<dbReference type="PROSITE" id="PS51144">
    <property type="entry name" value="ALPHA_CA_2"/>
    <property type="match status" value="1"/>
</dbReference>
<keyword evidence="7" id="KW-0732">Signal</keyword>
<dbReference type="InterPro" id="IPR041891">
    <property type="entry name" value="Alpha_CA_prokaryot-like"/>
</dbReference>
<evidence type="ECO:0000256" key="1">
    <source>
        <dbReference type="ARBA" id="ARBA00010718"/>
    </source>
</evidence>
<dbReference type="EMBL" id="AP019755">
    <property type="protein sequence ID" value="BBL34576.1"/>
    <property type="molecule type" value="Genomic_DNA"/>
</dbReference>
<dbReference type="Proteomes" id="UP000316473">
    <property type="component" value="Chromosome"/>
</dbReference>
<dbReference type="KEGG" id="nst:Nstercoris_00815"/>
<feature type="signal peptide" evidence="7">
    <location>
        <begin position="1"/>
        <end position="20"/>
    </location>
</feature>
<reference evidence="9 10" key="1">
    <citation type="submission" date="2019-06" db="EMBL/GenBank/DDBJ databases">
        <title>Nitrosomonas stercoris KYUHI-S whole genome shotgun sequence.</title>
        <authorList>
            <person name="Nakagawa T."/>
            <person name="Tsuchiya Y."/>
            <person name="Takahashi R."/>
        </authorList>
    </citation>
    <scope>NUCLEOTIDE SEQUENCE [LARGE SCALE GENOMIC DNA]</scope>
    <source>
        <strain evidence="9 10">KYUHI-S</strain>
    </source>
</reference>
<evidence type="ECO:0000256" key="5">
    <source>
        <dbReference type="ARBA" id="ARBA00023239"/>
    </source>
</evidence>
<gene>
    <name evidence="9" type="ORF">Nstercoris_00815</name>
</gene>
<protein>
    <recommendedName>
        <fullName evidence="2">carbonic anhydrase</fullName>
        <ecNumber evidence="2">4.2.1.1</ecNumber>
    </recommendedName>
</protein>
<keyword evidence="4" id="KW-0862">Zinc</keyword>
<keyword evidence="3" id="KW-0479">Metal-binding</keyword>
<comment type="catalytic activity">
    <reaction evidence="6">
        <text>hydrogencarbonate + H(+) = CO2 + H2O</text>
        <dbReference type="Rhea" id="RHEA:10748"/>
        <dbReference type="ChEBI" id="CHEBI:15377"/>
        <dbReference type="ChEBI" id="CHEBI:15378"/>
        <dbReference type="ChEBI" id="CHEBI:16526"/>
        <dbReference type="ChEBI" id="CHEBI:17544"/>
        <dbReference type="EC" id="4.2.1.1"/>
    </reaction>
</comment>
<dbReference type="InterPro" id="IPR036398">
    <property type="entry name" value="CA_dom_sf"/>
</dbReference>
<evidence type="ECO:0000256" key="6">
    <source>
        <dbReference type="ARBA" id="ARBA00048348"/>
    </source>
</evidence>
<dbReference type="AlphaFoldDB" id="A0A4Y1YKF6"/>
<evidence type="ECO:0000256" key="3">
    <source>
        <dbReference type="ARBA" id="ARBA00022723"/>
    </source>
</evidence>
<organism evidence="9 10">
    <name type="scientific">Nitrosomonas stercoris</name>
    <dbReference type="NCBI Taxonomy" id="1444684"/>
    <lineage>
        <taxon>Bacteria</taxon>
        <taxon>Pseudomonadati</taxon>
        <taxon>Pseudomonadota</taxon>
        <taxon>Betaproteobacteria</taxon>
        <taxon>Nitrosomonadales</taxon>
        <taxon>Nitrosomonadaceae</taxon>
        <taxon>Nitrosomonas</taxon>
    </lineage>
</organism>
<proteinExistence type="inferred from homology"/>
<keyword evidence="5" id="KW-0456">Lyase</keyword>
<dbReference type="CDD" id="cd03124">
    <property type="entry name" value="alpha_CA_prokaryotic_like"/>
    <property type="match status" value="1"/>
</dbReference>
<dbReference type="EC" id="4.2.1.1" evidence="2"/>
<name>A0A4Y1YKF6_9PROT</name>
<keyword evidence="10" id="KW-1185">Reference proteome</keyword>
<evidence type="ECO:0000313" key="9">
    <source>
        <dbReference type="EMBL" id="BBL34576.1"/>
    </source>
</evidence>
<evidence type="ECO:0000256" key="4">
    <source>
        <dbReference type="ARBA" id="ARBA00022833"/>
    </source>
</evidence>
<dbReference type="Gene3D" id="3.10.200.10">
    <property type="entry name" value="Alpha carbonic anhydrase"/>
    <property type="match status" value="1"/>
</dbReference>